<evidence type="ECO:0000256" key="5">
    <source>
        <dbReference type="SAM" id="Phobius"/>
    </source>
</evidence>
<feature type="transmembrane region" description="Helical" evidence="5">
    <location>
        <begin position="179"/>
        <end position="195"/>
    </location>
</feature>
<keyword evidence="3 5" id="KW-1133">Transmembrane helix</keyword>
<keyword evidence="2 5" id="KW-0812">Transmembrane</keyword>
<name>A0A7I4XV19_HAECO</name>
<dbReference type="InterPro" id="IPR013057">
    <property type="entry name" value="AA_transpt_TM"/>
</dbReference>
<evidence type="ECO:0000256" key="2">
    <source>
        <dbReference type="ARBA" id="ARBA00022692"/>
    </source>
</evidence>
<dbReference type="GO" id="GO:0015179">
    <property type="term" value="F:L-amino acid transmembrane transporter activity"/>
    <property type="evidence" value="ECO:0007669"/>
    <property type="project" value="TreeGrafter"/>
</dbReference>
<keyword evidence="4 5" id="KW-0472">Membrane</keyword>
<dbReference type="WBParaSite" id="HCON_00011530-00001">
    <property type="protein sequence ID" value="HCON_00011530-00001"/>
    <property type="gene ID" value="HCON_00011530"/>
</dbReference>
<feature type="transmembrane region" description="Helical" evidence="5">
    <location>
        <begin position="137"/>
        <end position="159"/>
    </location>
</feature>
<feature type="transmembrane region" description="Helical" evidence="5">
    <location>
        <begin position="394"/>
        <end position="414"/>
    </location>
</feature>
<evidence type="ECO:0000313" key="7">
    <source>
        <dbReference type="Proteomes" id="UP000025227"/>
    </source>
</evidence>
<proteinExistence type="predicted"/>
<sequence length="463" mass="50542">MKSTLFLSIAVGPEPVFLFQRQLSSTVINVMDSDNMIVSPSDSPKPNKPPSLPITENYRRNGVSGRSILINFICGMMGPGCFSVALSFKQAGLWAGLALVFLIGVLSLISMYKLILCSQHLGKLYVWIRPYERQARWVVDACLIAFQLGVLSVSFVFAADHILEVVEFFIGKGHGLSNTTIMLLFFVPQLCVNLVQNIRVITYLSACGNVIIFLAILLVTKELILHEKYSPSSLPSVTNFSGLTIAAGGLMYAFEGQAMVLAMENRLKNGADMIGFTGVLSTSMNVVMLIYAFLGFFGYLTFGPSVAGSLTLNLPNSSLMIAVKLLLVVKIFLGSALQLYVIISILSAPIAARFCKGSSRHSSASEYLLRIILTTFSLVVALCVPNLYDIIPLVGITAGMLLSLILPAVLHTLMFLPNFLSKENNLLRTVCLFVENFTLFALGWMFLATGLYSNISSIVSKYN</sequence>
<dbReference type="Proteomes" id="UP000025227">
    <property type="component" value="Unplaced"/>
</dbReference>
<dbReference type="OrthoDB" id="1684102at2759"/>
<evidence type="ECO:0000256" key="4">
    <source>
        <dbReference type="ARBA" id="ARBA00023136"/>
    </source>
</evidence>
<feature type="transmembrane region" description="Helical" evidence="5">
    <location>
        <begin position="319"/>
        <end position="346"/>
    </location>
</feature>
<feature type="transmembrane region" description="Helical" evidence="5">
    <location>
        <begin position="240"/>
        <end position="262"/>
    </location>
</feature>
<dbReference type="AlphaFoldDB" id="A0A7I4XV19"/>
<protein>
    <submittedName>
        <fullName evidence="8">Aa_trans domain-containing protein</fullName>
    </submittedName>
</protein>
<feature type="transmembrane region" description="Helical" evidence="5">
    <location>
        <begin position="274"/>
        <end position="299"/>
    </location>
</feature>
<feature type="transmembrane region" description="Helical" evidence="5">
    <location>
        <begin position="426"/>
        <end position="447"/>
    </location>
</feature>
<evidence type="ECO:0000259" key="6">
    <source>
        <dbReference type="Pfam" id="PF01490"/>
    </source>
</evidence>
<dbReference type="GO" id="GO:0005774">
    <property type="term" value="C:vacuolar membrane"/>
    <property type="evidence" value="ECO:0007669"/>
    <property type="project" value="TreeGrafter"/>
</dbReference>
<accession>A0A7I4XV19</accession>
<feature type="transmembrane region" description="Helical" evidence="5">
    <location>
        <begin position="367"/>
        <end position="388"/>
    </location>
</feature>
<dbReference type="Pfam" id="PF01490">
    <property type="entry name" value="Aa_trans"/>
    <property type="match status" value="1"/>
</dbReference>
<evidence type="ECO:0000256" key="3">
    <source>
        <dbReference type="ARBA" id="ARBA00022989"/>
    </source>
</evidence>
<keyword evidence="7" id="KW-1185">Reference proteome</keyword>
<evidence type="ECO:0000313" key="8">
    <source>
        <dbReference type="WBParaSite" id="HCON_00011530-00001"/>
    </source>
</evidence>
<feature type="domain" description="Amino acid transporter transmembrane" evidence="6">
    <location>
        <begin position="66"/>
        <end position="442"/>
    </location>
</feature>
<evidence type="ECO:0000256" key="1">
    <source>
        <dbReference type="ARBA" id="ARBA00004141"/>
    </source>
</evidence>
<dbReference type="OMA" id="ITVFMVF"/>
<feature type="transmembrane region" description="Helical" evidence="5">
    <location>
        <begin position="200"/>
        <end position="220"/>
    </location>
</feature>
<feature type="transmembrane region" description="Helical" evidence="5">
    <location>
        <begin position="68"/>
        <end position="88"/>
    </location>
</feature>
<organism evidence="7 8">
    <name type="scientific">Haemonchus contortus</name>
    <name type="common">Barber pole worm</name>
    <dbReference type="NCBI Taxonomy" id="6289"/>
    <lineage>
        <taxon>Eukaryota</taxon>
        <taxon>Metazoa</taxon>
        <taxon>Ecdysozoa</taxon>
        <taxon>Nematoda</taxon>
        <taxon>Chromadorea</taxon>
        <taxon>Rhabditida</taxon>
        <taxon>Rhabditina</taxon>
        <taxon>Rhabditomorpha</taxon>
        <taxon>Strongyloidea</taxon>
        <taxon>Trichostrongylidae</taxon>
        <taxon>Haemonchus</taxon>
    </lineage>
</organism>
<feature type="transmembrane region" description="Helical" evidence="5">
    <location>
        <begin position="94"/>
        <end position="116"/>
    </location>
</feature>
<comment type="subcellular location">
    <subcellularLocation>
        <location evidence="1">Membrane</location>
        <topology evidence="1">Multi-pass membrane protein</topology>
    </subcellularLocation>
</comment>
<reference evidence="8" key="1">
    <citation type="submission" date="2020-12" db="UniProtKB">
        <authorList>
            <consortium name="WormBaseParasite"/>
        </authorList>
    </citation>
    <scope>IDENTIFICATION</scope>
    <source>
        <strain evidence="8">MHco3</strain>
    </source>
</reference>
<dbReference type="PANTHER" id="PTHR22950:SF193">
    <property type="entry name" value="AMINO ACID TRANSPORTER TRANSMEMBRANE DOMAIN-CONTAINING PROTEIN"/>
    <property type="match status" value="1"/>
</dbReference>
<dbReference type="PANTHER" id="PTHR22950">
    <property type="entry name" value="AMINO ACID TRANSPORTER"/>
    <property type="match status" value="1"/>
</dbReference>